<dbReference type="Proteomes" id="UP001170023">
    <property type="component" value="Unassembled WGS sequence"/>
</dbReference>
<name>A0A174TLF4_9BACE</name>
<gene>
    <name evidence="5" type="ORF">DW794_21255</name>
    <name evidence="3" type="ORF">ERS852494_03978</name>
    <name evidence="4" type="ORF">Q4469_22235</name>
</gene>
<evidence type="ECO:0000256" key="1">
    <source>
        <dbReference type="SAM" id="Phobius"/>
    </source>
</evidence>
<dbReference type="EMBL" id="JAUONL010000039">
    <property type="protein sequence ID" value="MDO6360365.1"/>
    <property type="molecule type" value="Genomic_DNA"/>
</dbReference>
<keyword evidence="1" id="KW-1133">Transmembrane helix</keyword>
<dbReference type="InterPro" id="IPR029044">
    <property type="entry name" value="Nucleotide-diphossugar_trans"/>
</dbReference>
<dbReference type="SUPFAM" id="SSF53448">
    <property type="entry name" value="Nucleotide-diphospho-sugar transferases"/>
    <property type="match status" value="1"/>
</dbReference>
<accession>A0A174TLF4</accession>
<reference evidence="3 6" key="1">
    <citation type="submission" date="2015-09" db="EMBL/GenBank/DDBJ databases">
        <authorList>
            <consortium name="Pathogen Informatics"/>
        </authorList>
    </citation>
    <scope>NUCLEOTIDE SEQUENCE [LARGE SCALE GENOMIC DNA]</scope>
    <source>
        <strain evidence="3 6">2789STDY5834880</strain>
    </source>
</reference>
<dbReference type="GO" id="GO:0016757">
    <property type="term" value="F:glycosyltransferase activity"/>
    <property type="evidence" value="ECO:0007669"/>
    <property type="project" value="UniProtKB-KW"/>
</dbReference>
<evidence type="ECO:0000313" key="5">
    <source>
        <dbReference type="EMBL" id="RHD41443.1"/>
    </source>
</evidence>
<dbReference type="EMBL" id="CZAI01000012">
    <property type="protein sequence ID" value="CUQ10903.1"/>
    <property type="molecule type" value="Genomic_DNA"/>
</dbReference>
<feature type="domain" description="Glycosyltransferase 2-like" evidence="2">
    <location>
        <begin position="29"/>
        <end position="141"/>
    </location>
</feature>
<reference evidence="5 7" key="2">
    <citation type="submission" date="2018-08" db="EMBL/GenBank/DDBJ databases">
        <title>A genome reference for cultivated species of the human gut microbiota.</title>
        <authorList>
            <person name="Zou Y."/>
            <person name="Xue W."/>
            <person name="Luo G."/>
        </authorList>
    </citation>
    <scope>NUCLEOTIDE SEQUENCE [LARGE SCALE GENOMIC DNA]</scope>
    <source>
        <strain evidence="5 7">AM31-16AC</strain>
    </source>
</reference>
<dbReference type="Gene3D" id="3.90.550.10">
    <property type="entry name" value="Spore Coat Polysaccharide Biosynthesis Protein SpsA, Chain A"/>
    <property type="match status" value="1"/>
</dbReference>
<sequence length="269" mass="31312">MDSLKIDFLVATINRTNCEFLYPIFKNIDLNDCNVIVINQCIDIAVPLNGISTFHENIHLISVPDKGTSNSRNLAMLHMKGDIGVFLDDDVVLEHDSMIRIANAYIEHKDADIITFQSQYFSGKYFKSYSDNSFKHNKYTLKNISDIEITFRKTIIEKKVLFNTLFGLGAKFPLGEYLIFLTDCYNAESNMYYVPGVIVKHPDCLHSGIQFIQNYEEGRGALFACLSKYLFPFMIFYFAIRKYSMYKNKHSFWREVYFMFKGAIKYFLC</sequence>
<protein>
    <submittedName>
        <fullName evidence="3">Glycosyl transferase family 2</fullName>
    </submittedName>
    <submittedName>
        <fullName evidence="4 5">Glycosyltransferase</fullName>
        <ecNumber evidence="4">2.4.-.-</ecNumber>
    </submittedName>
</protein>
<dbReference type="RefSeq" id="WP_055173638.1">
    <property type="nucleotide sequence ID" value="NZ_CAXSUM010000017.1"/>
</dbReference>
<dbReference type="Proteomes" id="UP000095657">
    <property type="component" value="Unassembled WGS sequence"/>
</dbReference>
<dbReference type="AlphaFoldDB" id="A0A174TLF4"/>
<evidence type="ECO:0000313" key="3">
    <source>
        <dbReference type="EMBL" id="CUQ10903.1"/>
    </source>
</evidence>
<dbReference type="EMBL" id="QSJD01000057">
    <property type="protein sequence ID" value="RHD41443.1"/>
    <property type="molecule type" value="Genomic_DNA"/>
</dbReference>
<reference evidence="4" key="3">
    <citation type="submission" date="2023-07" db="EMBL/GenBank/DDBJ databases">
        <title>Whole Genome Sequencing of Colonoscopy isolates.</title>
        <authorList>
            <person name="Surve S.V."/>
            <person name="Valls R.A."/>
            <person name="Barrak K.E."/>
            <person name="Gardner T.B."/>
            <person name="O'Toole G.A."/>
        </authorList>
    </citation>
    <scope>NUCLEOTIDE SEQUENCE</scope>
    <source>
        <strain evidence="4">GP0119</strain>
    </source>
</reference>
<evidence type="ECO:0000313" key="6">
    <source>
        <dbReference type="Proteomes" id="UP000095657"/>
    </source>
</evidence>
<keyword evidence="1" id="KW-0472">Membrane</keyword>
<keyword evidence="1" id="KW-0812">Transmembrane</keyword>
<proteinExistence type="predicted"/>
<keyword evidence="3" id="KW-0808">Transferase</keyword>
<dbReference type="Proteomes" id="UP000284689">
    <property type="component" value="Unassembled WGS sequence"/>
</dbReference>
<dbReference type="CDD" id="cd00761">
    <property type="entry name" value="Glyco_tranf_GTA_type"/>
    <property type="match status" value="1"/>
</dbReference>
<dbReference type="InterPro" id="IPR001173">
    <property type="entry name" value="Glyco_trans_2-like"/>
</dbReference>
<evidence type="ECO:0000313" key="4">
    <source>
        <dbReference type="EMBL" id="MDO6360365.1"/>
    </source>
</evidence>
<dbReference type="Pfam" id="PF00535">
    <property type="entry name" value="Glycos_transf_2"/>
    <property type="match status" value="1"/>
</dbReference>
<dbReference type="STRING" id="47678.ERS852494_03978"/>
<evidence type="ECO:0000313" key="7">
    <source>
        <dbReference type="Proteomes" id="UP000284689"/>
    </source>
</evidence>
<dbReference type="EC" id="2.4.-.-" evidence="4"/>
<organism evidence="3 6">
    <name type="scientific">Bacteroides caccae</name>
    <dbReference type="NCBI Taxonomy" id="47678"/>
    <lineage>
        <taxon>Bacteria</taxon>
        <taxon>Pseudomonadati</taxon>
        <taxon>Bacteroidota</taxon>
        <taxon>Bacteroidia</taxon>
        <taxon>Bacteroidales</taxon>
        <taxon>Bacteroidaceae</taxon>
        <taxon>Bacteroides</taxon>
    </lineage>
</organism>
<evidence type="ECO:0000259" key="2">
    <source>
        <dbReference type="Pfam" id="PF00535"/>
    </source>
</evidence>
<feature type="transmembrane region" description="Helical" evidence="1">
    <location>
        <begin position="220"/>
        <end position="240"/>
    </location>
</feature>
<keyword evidence="4" id="KW-0328">Glycosyltransferase</keyword>